<keyword evidence="2" id="KW-0812">Transmembrane</keyword>
<feature type="region of interest" description="Disordered" evidence="1">
    <location>
        <begin position="128"/>
        <end position="230"/>
    </location>
</feature>
<dbReference type="Proteomes" id="UP000029518">
    <property type="component" value="Chromosome"/>
</dbReference>
<dbReference type="KEGG" id="pbd:PBOR_27705"/>
<dbReference type="NCBIfam" id="TIGR02867">
    <property type="entry name" value="spore_II_P"/>
    <property type="match status" value="1"/>
</dbReference>
<dbReference type="SUPFAM" id="SSF53187">
    <property type="entry name" value="Zn-dependent exopeptidases"/>
    <property type="match status" value="1"/>
</dbReference>
<sequence length="470" mass="49456">MNRKWFQLWNIGRLRGRLLDVLSLGRTMLLLAGGSLVFFMLLGAGGLAGQKLNSSPIPSMKGLAASLSSGFFMELLGMEVPHLPQGEEPSAFSGDKVTSFVFRLLTSVDPGDPKSLVSREMPGLAADDPFLLREGSGGTGTAGAPADYHPGVDELAAGGESGNGADPGTDLGTDTEAGTNDPPAGGETDNPGGEIGQPEATPAPDSSGTGTDPGESEGYSGSGDAENGTGDTSVKRILIYHSHPREAYNPLLGAASDNPSSAVPSKNVMLVGSYIAKRLEARGIGTVHAQEDYATEVPDYNWNFSYKYSRMTVKSAMAANQEMSELIDIHRDSQRHGKTTAEINGKNYAQVYFILGHANKNWKQNEAFANQIHQLLEKNYPGVSRGIWGKSSGNGNNGEYNQTLSPNSVLIEVGGIDNSAEELKRTADILADAIADVYWASRDAEKAAAPEQGDVKLEGTSTKTSAGGAS</sequence>
<evidence type="ECO:0000256" key="1">
    <source>
        <dbReference type="SAM" id="MobiDB-lite"/>
    </source>
</evidence>
<gene>
    <name evidence="3" type="ORF">PBOR_27705</name>
</gene>
<evidence type="ECO:0000256" key="2">
    <source>
        <dbReference type="SAM" id="Phobius"/>
    </source>
</evidence>
<feature type="compositionally biased region" description="Basic and acidic residues" evidence="1">
    <location>
        <begin position="445"/>
        <end position="457"/>
    </location>
</feature>
<reference evidence="3" key="1">
    <citation type="submission" date="2014-08" db="EMBL/GenBank/DDBJ databases">
        <title>Comparative genomics of the Paenibacillus odorifer group.</title>
        <authorList>
            <person name="den Bakker H.C."/>
            <person name="Tsai Y.-C.Y.-C."/>
            <person name="Martin N."/>
            <person name="Korlach J."/>
            <person name="Wiedmann M."/>
        </authorList>
    </citation>
    <scope>NUCLEOTIDE SEQUENCE [LARGE SCALE GENOMIC DNA]</scope>
    <source>
        <strain evidence="3">DSM 13188</strain>
    </source>
</reference>
<dbReference type="EMBL" id="CP009285">
    <property type="protein sequence ID" value="AIQ60310.1"/>
    <property type="molecule type" value="Genomic_DNA"/>
</dbReference>
<evidence type="ECO:0000313" key="4">
    <source>
        <dbReference type="Proteomes" id="UP000029518"/>
    </source>
</evidence>
<accession>A0A089LJM9</accession>
<dbReference type="HOGENOM" id="CLU_040895_3_0_9"/>
<protein>
    <submittedName>
        <fullName evidence="3">Stage II sporulation protein P</fullName>
    </submittedName>
</protein>
<proteinExistence type="predicted"/>
<feature type="region of interest" description="Disordered" evidence="1">
    <location>
        <begin position="445"/>
        <end position="470"/>
    </location>
</feature>
<name>A0A089LJM9_PAEBO</name>
<organism evidence="3 4">
    <name type="scientific">Paenibacillus borealis</name>
    <dbReference type="NCBI Taxonomy" id="160799"/>
    <lineage>
        <taxon>Bacteria</taxon>
        <taxon>Bacillati</taxon>
        <taxon>Bacillota</taxon>
        <taxon>Bacilli</taxon>
        <taxon>Bacillales</taxon>
        <taxon>Paenibacillaceae</taxon>
        <taxon>Paenibacillus</taxon>
    </lineage>
</organism>
<dbReference type="InterPro" id="IPR010897">
    <property type="entry name" value="Spore_II_P"/>
</dbReference>
<dbReference type="RefSeq" id="WP_042216871.1">
    <property type="nucleotide sequence ID" value="NZ_CP009285.1"/>
</dbReference>
<keyword evidence="2" id="KW-1133">Transmembrane helix</keyword>
<dbReference type="AlphaFoldDB" id="A0A089LJM9"/>
<keyword evidence="2" id="KW-0472">Membrane</keyword>
<keyword evidence="4" id="KW-1185">Reference proteome</keyword>
<feature type="transmembrane region" description="Helical" evidence="2">
    <location>
        <begin position="21"/>
        <end position="48"/>
    </location>
</feature>
<feature type="compositionally biased region" description="Polar residues" evidence="1">
    <location>
        <begin position="459"/>
        <end position="470"/>
    </location>
</feature>
<dbReference type="OrthoDB" id="1633470at2"/>
<dbReference type="Gene3D" id="3.40.630.40">
    <property type="entry name" value="Zn-dependent exopeptidases"/>
    <property type="match status" value="1"/>
</dbReference>
<evidence type="ECO:0000313" key="3">
    <source>
        <dbReference type="EMBL" id="AIQ60310.1"/>
    </source>
</evidence>
<dbReference type="Pfam" id="PF07454">
    <property type="entry name" value="SpoIIP"/>
    <property type="match status" value="1"/>
</dbReference>